<keyword evidence="2 5" id="KW-0812">Transmembrane</keyword>
<dbReference type="GO" id="GO:0016020">
    <property type="term" value="C:membrane"/>
    <property type="evidence" value="ECO:0007669"/>
    <property type="project" value="UniProtKB-SubCell"/>
</dbReference>
<reference evidence="7 8" key="1">
    <citation type="submission" date="2008-03" db="EMBL/GenBank/DDBJ databases">
        <title>Complete sequence of Leptothrix cholodnii SP-6.</title>
        <authorList>
            <consortium name="US DOE Joint Genome Institute"/>
            <person name="Copeland A."/>
            <person name="Lucas S."/>
            <person name="Lapidus A."/>
            <person name="Glavina del Rio T."/>
            <person name="Dalin E."/>
            <person name="Tice H."/>
            <person name="Bruce D."/>
            <person name="Goodwin L."/>
            <person name="Pitluck S."/>
            <person name="Chertkov O."/>
            <person name="Brettin T."/>
            <person name="Detter J.C."/>
            <person name="Han C."/>
            <person name="Kuske C.R."/>
            <person name="Schmutz J."/>
            <person name="Larimer F."/>
            <person name="Land M."/>
            <person name="Hauser L."/>
            <person name="Kyrpides N."/>
            <person name="Lykidis A."/>
            <person name="Emerson D."/>
            <person name="Richardson P."/>
        </authorList>
    </citation>
    <scope>NUCLEOTIDE SEQUENCE [LARGE SCALE GENOMIC DNA]</scope>
    <source>
        <strain evidence="8">ATCC 51168 / LMG 8142 / SP-6</strain>
    </source>
</reference>
<dbReference type="AlphaFoldDB" id="B1XXG5"/>
<organism evidence="7 8">
    <name type="scientific">Leptothrix cholodnii (strain ATCC 51168 / LMG 8142 / SP-6)</name>
    <name type="common">Leptothrix discophora (strain SP-6)</name>
    <dbReference type="NCBI Taxonomy" id="395495"/>
    <lineage>
        <taxon>Bacteria</taxon>
        <taxon>Pseudomonadati</taxon>
        <taxon>Pseudomonadota</taxon>
        <taxon>Betaproteobacteria</taxon>
        <taxon>Burkholderiales</taxon>
        <taxon>Sphaerotilaceae</taxon>
        <taxon>Leptothrix</taxon>
    </lineage>
</organism>
<evidence type="ECO:0000256" key="2">
    <source>
        <dbReference type="ARBA" id="ARBA00022692"/>
    </source>
</evidence>
<evidence type="ECO:0000256" key="4">
    <source>
        <dbReference type="ARBA" id="ARBA00023136"/>
    </source>
</evidence>
<dbReference type="Proteomes" id="UP000001693">
    <property type="component" value="Chromosome"/>
</dbReference>
<dbReference type="RefSeq" id="WP_012347839.1">
    <property type="nucleotide sequence ID" value="NC_010524.1"/>
</dbReference>
<comment type="subcellular location">
    <subcellularLocation>
        <location evidence="1">Membrane</location>
    </subcellularLocation>
</comment>
<keyword evidence="8" id="KW-1185">Reference proteome</keyword>
<feature type="transmembrane region" description="Helical" evidence="5">
    <location>
        <begin position="115"/>
        <end position="142"/>
    </location>
</feature>
<evidence type="ECO:0000256" key="3">
    <source>
        <dbReference type="ARBA" id="ARBA00022989"/>
    </source>
</evidence>
<dbReference type="OrthoDB" id="5797290at2"/>
<feature type="transmembrane region" description="Helical" evidence="5">
    <location>
        <begin position="40"/>
        <end position="62"/>
    </location>
</feature>
<evidence type="ECO:0000256" key="5">
    <source>
        <dbReference type="SAM" id="Phobius"/>
    </source>
</evidence>
<feature type="transmembrane region" description="Helical" evidence="5">
    <location>
        <begin position="83"/>
        <end position="103"/>
    </location>
</feature>
<dbReference type="InterPro" id="IPR025423">
    <property type="entry name" value="TMEM205-like"/>
</dbReference>
<evidence type="ECO:0000259" key="6">
    <source>
        <dbReference type="Pfam" id="PF13664"/>
    </source>
</evidence>
<feature type="domain" description="TMEM205-like" evidence="6">
    <location>
        <begin position="8"/>
        <end position="112"/>
    </location>
</feature>
<dbReference type="eggNOG" id="ENOG5032VYF">
    <property type="taxonomic scope" value="Bacteria"/>
</dbReference>
<evidence type="ECO:0000256" key="1">
    <source>
        <dbReference type="ARBA" id="ARBA00004370"/>
    </source>
</evidence>
<dbReference type="STRING" id="395495.Lcho_2820"/>
<proteinExistence type="predicted"/>
<evidence type="ECO:0000313" key="7">
    <source>
        <dbReference type="EMBL" id="ACB35085.1"/>
    </source>
</evidence>
<evidence type="ECO:0000313" key="8">
    <source>
        <dbReference type="Proteomes" id="UP000001693"/>
    </source>
</evidence>
<keyword evidence="3 5" id="KW-1133">Transmembrane helix</keyword>
<name>B1XXG5_LEPCP</name>
<protein>
    <recommendedName>
        <fullName evidence="6">TMEM205-like domain-containing protein</fullName>
    </recommendedName>
</protein>
<sequence precursor="true">MLGRLAALLASLWLGLVLTLGAVAAPAAFAVLERSLAGRVAGQCFRIEAQLSLGLALLLLLIHRRLACDRAAKAPEAQVSVMSAEILLVLGALFCTVLGYFALQPAMEAARAGQGAWSFGAIHGASSALFALKGVLLLVLAWRATAPRVPL</sequence>
<keyword evidence="4 5" id="KW-0472">Membrane</keyword>
<dbReference type="HOGENOM" id="CLU_136732_1_0_4"/>
<dbReference type="EMBL" id="CP001013">
    <property type="protein sequence ID" value="ACB35085.1"/>
    <property type="molecule type" value="Genomic_DNA"/>
</dbReference>
<dbReference type="Pfam" id="PF13664">
    <property type="entry name" value="DUF4149"/>
    <property type="match status" value="1"/>
</dbReference>
<accession>B1XXG5</accession>
<gene>
    <name evidence="7" type="ordered locus">Lcho_2820</name>
</gene>
<dbReference type="KEGG" id="lch:Lcho_2820"/>